<dbReference type="SUPFAM" id="SSF56784">
    <property type="entry name" value="HAD-like"/>
    <property type="match status" value="1"/>
</dbReference>
<dbReference type="AlphaFoldDB" id="A0A317E7I5"/>
<keyword evidence="2" id="KW-1185">Reference proteome</keyword>
<organism evidence="1 2">
    <name type="scientific">Zavarzinia aquatilis</name>
    <dbReference type="NCBI Taxonomy" id="2211142"/>
    <lineage>
        <taxon>Bacteria</taxon>
        <taxon>Pseudomonadati</taxon>
        <taxon>Pseudomonadota</taxon>
        <taxon>Alphaproteobacteria</taxon>
        <taxon>Rhodospirillales</taxon>
        <taxon>Zavarziniaceae</taxon>
        <taxon>Zavarzinia</taxon>
    </lineage>
</organism>
<reference evidence="1 2" key="1">
    <citation type="submission" date="2018-05" db="EMBL/GenBank/DDBJ databases">
        <title>Zavarzinia sp. HR-AS.</title>
        <authorList>
            <person name="Lee Y."/>
            <person name="Jeon C.O."/>
        </authorList>
    </citation>
    <scope>NUCLEOTIDE SEQUENCE [LARGE SCALE GENOMIC DNA]</scope>
    <source>
        <strain evidence="1 2">HR-AS</strain>
    </source>
</reference>
<proteinExistence type="predicted"/>
<evidence type="ECO:0008006" key="3">
    <source>
        <dbReference type="Google" id="ProtNLM"/>
    </source>
</evidence>
<name>A0A317E7I5_9PROT</name>
<evidence type="ECO:0000313" key="2">
    <source>
        <dbReference type="Proteomes" id="UP000245461"/>
    </source>
</evidence>
<evidence type="ECO:0000313" key="1">
    <source>
        <dbReference type="EMBL" id="PWR22899.1"/>
    </source>
</evidence>
<dbReference type="Gene3D" id="3.40.50.1000">
    <property type="entry name" value="HAD superfamily/HAD-like"/>
    <property type="match status" value="1"/>
</dbReference>
<dbReference type="InterPro" id="IPR036412">
    <property type="entry name" value="HAD-like_sf"/>
</dbReference>
<gene>
    <name evidence="1" type="ORF">DKG74_10800</name>
</gene>
<dbReference type="InterPro" id="IPR023214">
    <property type="entry name" value="HAD_sf"/>
</dbReference>
<protein>
    <recommendedName>
        <fullName evidence="3">HAD family hydrolase</fullName>
    </recommendedName>
</protein>
<sequence>MSAPRIHDSVVPQLEALVLEEGRPLVITDADEVLFLFLQGFEAYLEDNGHYLDLSSFALVGNIKNAATEEMAPVETAKDLLDGFFRERTETMTPVPGAAAALTALSARAQVVVLSNLPESSRGAREKALALAGMPYPIVANTGLKGPAVRHMADIVKAPVFFLDDIPHNHTSVAQAAPEVQRVHFVADPRLARLIGPAEHCHHRVDDWDEVRKLIEQELASLGW</sequence>
<comment type="caution">
    <text evidence="1">The sequence shown here is derived from an EMBL/GenBank/DDBJ whole genome shotgun (WGS) entry which is preliminary data.</text>
</comment>
<accession>A0A317E7I5</accession>
<dbReference type="RefSeq" id="WP_109905576.1">
    <property type="nucleotide sequence ID" value="NZ_QGLE01000005.1"/>
</dbReference>
<dbReference type="EMBL" id="QGLE01000005">
    <property type="protein sequence ID" value="PWR22899.1"/>
    <property type="molecule type" value="Genomic_DNA"/>
</dbReference>
<dbReference type="Proteomes" id="UP000245461">
    <property type="component" value="Unassembled WGS sequence"/>
</dbReference>
<dbReference type="OrthoDB" id="7192139at2"/>